<gene>
    <name evidence="1" type="ORF">AAP_01291</name>
</gene>
<dbReference type="VEuPathDB" id="FungiDB:AAP_01291"/>
<organism evidence="1 2">
    <name type="scientific">Ascosphaera apis ARSEF 7405</name>
    <dbReference type="NCBI Taxonomy" id="392613"/>
    <lineage>
        <taxon>Eukaryota</taxon>
        <taxon>Fungi</taxon>
        <taxon>Dikarya</taxon>
        <taxon>Ascomycota</taxon>
        <taxon>Pezizomycotina</taxon>
        <taxon>Eurotiomycetes</taxon>
        <taxon>Eurotiomycetidae</taxon>
        <taxon>Onygenales</taxon>
        <taxon>Ascosphaeraceae</taxon>
        <taxon>Ascosphaera</taxon>
    </lineage>
</organism>
<evidence type="ECO:0000313" key="2">
    <source>
        <dbReference type="Proteomes" id="UP000242877"/>
    </source>
</evidence>
<evidence type="ECO:0000313" key="1">
    <source>
        <dbReference type="EMBL" id="KZZ95615.1"/>
    </source>
</evidence>
<dbReference type="AlphaFoldDB" id="A0A168BQU8"/>
<keyword evidence="2" id="KW-1185">Reference proteome</keyword>
<comment type="caution">
    <text evidence="1">The sequence shown here is derived from an EMBL/GenBank/DDBJ whole genome shotgun (WGS) entry which is preliminary data.</text>
</comment>
<name>A0A168BQU8_9EURO</name>
<accession>A0A168BQU8</accession>
<reference evidence="1 2" key="1">
    <citation type="journal article" date="2016" name="Genome Biol. Evol.">
        <title>Divergent and convergent evolution of fungal pathogenicity.</title>
        <authorList>
            <person name="Shang Y."/>
            <person name="Xiao G."/>
            <person name="Zheng P."/>
            <person name="Cen K."/>
            <person name="Zhan S."/>
            <person name="Wang C."/>
        </authorList>
    </citation>
    <scope>NUCLEOTIDE SEQUENCE [LARGE SCALE GENOMIC DNA]</scope>
    <source>
        <strain evidence="1 2">ARSEF 7405</strain>
    </source>
</reference>
<protein>
    <submittedName>
        <fullName evidence="1">Uncharacterized protein</fullName>
    </submittedName>
</protein>
<dbReference type="EMBL" id="AZGZ01000004">
    <property type="protein sequence ID" value="KZZ95615.1"/>
    <property type="molecule type" value="Genomic_DNA"/>
</dbReference>
<proteinExistence type="predicted"/>
<dbReference type="Proteomes" id="UP000242877">
    <property type="component" value="Unassembled WGS sequence"/>
</dbReference>
<sequence>MTGQGFFLCLAAQKVRDGGYSCNEEFEAEWEAYSDFLTEKIVSPLTAPSGTRTNGVRGWFSNDQYMPVMTAHSTIRFSEPGKYRVVLNERHGSTLRGVREIFLEGSTMLTYSMVDMVPNGHQVIIVDVPRWSVDDTVLISWRMPVRAGFQEWESPSMTWEKFGSHFFSPSEVRAANRRKECRAGDEWLKSPTLSAFTSEYAVGSWSEMGLIQSIYDEFEETVPYPRTGHGTVGVRFPLKYSKMILCTSIPPPRDAIVLRPGLYFWGPKDKCHSLPFSAIRCN</sequence>